<proteinExistence type="evidence at transcript level"/>
<name>A0A1C9ZWC1_9CHLO</name>
<protein>
    <submittedName>
        <fullName evidence="1">Uncharacterized protein</fullName>
    </submittedName>
</protein>
<sequence>MPYCICTTGTYKPCSLRFGSQGQLAALAKFRLIAAISPGLCECGTEMRPQRLPLRSAAHAVLSVTAWRCRIAVALACGVTRQNSSPPYRVKYTVRVLHKGCCSRGKWSKLSIVPMATSSRLLLSSIRLLGRYFVNRR</sequence>
<gene>
    <name evidence="1" type="primary">3910f</name>
</gene>
<accession>A0A1C9ZWC1</accession>
<reference evidence="1" key="1">
    <citation type="submission" date="2015-10" db="EMBL/GenBank/DDBJ databases">
        <title>Evolution of the mating-type locus in an isomorphic haploid-diploid life cycle and isogamy.</title>
        <authorList>
            <person name="Yamazaki T."/>
            <person name="Suzuki R."/>
            <person name="Ichihara K."/>
            <person name="Toyoda A."/>
            <person name="Kuwano K."/>
            <person name="Kawano S."/>
        </authorList>
    </citation>
    <scope>NUCLEOTIDE SEQUENCE</scope>
    <source>
        <strain evidence="1">MGEC-1</strain>
    </source>
</reference>
<dbReference type="AlphaFoldDB" id="A0A1C9ZWC1"/>
<dbReference type="EMBL" id="LC088629">
    <property type="protein sequence ID" value="BAV58317.1"/>
    <property type="molecule type" value="mRNA"/>
</dbReference>
<evidence type="ECO:0000313" key="1">
    <source>
        <dbReference type="EMBL" id="BAV58317.1"/>
    </source>
</evidence>
<organism evidence="1">
    <name type="scientific">Ulva partita</name>
    <dbReference type="NCBI Taxonomy" id="1605170"/>
    <lineage>
        <taxon>Eukaryota</taxon>
        <taxon>Viridiplantae</taxon>
        <taxon>Chlorophyta</taxon>
        <taxon>core chlorophytes</taxon>
        <taxon>Ulvophyceae</taxon>
        <taxon>OUU clade</taxon>
        <taxon>Ulvales</taxon>
        <taxon>Ulvaceae</taxon>
        <taxon>Ulva</taxon>
    </lineage>
</organism>